<dbReference type="AlphaFoldDB" id="A0A5C2RWK6"/>
<organism evidence="1 2">
    <name type="scientific">Lentinus tigrinus ALCF2SS1-6</name>
    <dbReference type="NCBI Taxonomy" id="1328759"/>
    <lineage>
        <taxon>Eukaryota</taxon>
        <taxon>Fungi</taxon>
        <taxon>Dikarya</taxon>
        <taxon>Basidiomycota</taxon>
        <taxon>Agaricomycotina</taxon>
        <taxon>Agaricomycetes</taxon>
        <taxon>Polyporales</taxon>
        <taxon>Polyporaceae</taxon>
        <taxon>Lentinus</taxon>
    </lineage>
</organism>
<accession>A0A5C2RWK6</accession>
<gene>
    <name evidence="1" type="ORF">L227DRAFT_337714</name>
</gene>
<proteinExistence type="predicted"/>
<name>A0A5C2RWK6_9APHY</name>
<evidence type="ECO:0000313" key="2">
    <source>
        <dbReference type="Proteomes" id="UP000313359"/>
    </source>
</evidence>
<keyword evidence="2" id="KW-1185">Reference proteome</keyword>
<sequence length="100" mass="10830">MTSPRVLKRFSRSCLVAAAAAAAASLQHVLFFATAARHASRGATRVRCSYSRSSIPSISFKTFADLNFSLVFVSWLLDYSLHLCFISPSSSSSLQGARIP</sequence>
<evidence type="ECO:0000313" key="1">
    <source>
        <dbReference type="EMBL" id="RPD54796.1"/>
    </source>
</evidence>
<protein>
    <submittedName>
        <fullName evidence="1">Uncharacterized protein</fullName>
    </submittedName>
</protein>
<dbReference type="EMBL" id="ML122301">
    <property type="protein sequence ID" value="RPD54796.1"/>
    <property type="molecule type" value="Genomic_DNA"/>
</dbReference>
<reference evidence="1" key="1">
    <citation type="journal article" date="2018" name="Genome Biol. Evol.">
        <title>Genomics and development of Lentinus tigrinus, a white-rot wood-decaying mushroom with dimorphic fruiting bodies.</title>
        <authorList>
            <person name="Wu B."/>
            <person name="Xu Z."/>
            <person name="Knudson A."/>
            <person name="Carlson A."/>
            <person name="Chen N."/>
            <person name="Kovaka S."/>
            <person name="LaButti K."/>
            <person name="Lipzen A."/>
            <person name="Pennachio C."/>
            <person name="Riley R."/>
            <person name="Schakwitz W."/>
            <person name="Umezawa K."/>
            <person name="Ohm R.A."/>
            <person name="Grigoriev I.V."/>
            <person name="Nagy L.G."/>
            <person name="Gibbons J."/>
            <person name="Hibbett D."/>
        </authorList>
    </citation>
    <scope>NUCLEOTIDE SEQUENCE [LARGE SCALE GENOMIC DNA]</scope>
    <source>
        <strain evidence="1">ALCF2SS1-6</strain>
    </source>
</reference>
<dbReference type="Proteomes" id="UP000313359">
    <property type="component" value="Unassembled WGS sequence"/>
</dbReference>